<dbReference type="RefSeq" id="WP_119898961.1">
    <property type="nucleotide sequence ID" value="NZ_QNRC01000009.1"/>
</dbReference>
<keyword evidence="3" id="KW-1185">Reference proteome</keyword>
<proteinExistence type="predicted"/>
<sequence>MSDDALTSPSSPCPGPCDVAIPIVYPRQPITIPAAEVARQIPFQIDVRASMQATFTQPASSPPLSISRWRGDDAAVEGLGHAGIAMIDGRNGAVRYYEYGRYDTAGFGQVRQVAAVSAITISFDERTGNPTADSLAQLAAALTRTNGGPYAVEAVYVKLANGAFDAMKDFADRRMAEVRSRSARPYNVASNHCFTFATEVAAAAGVRVGSTRSAPKLELQLRGGNFLTRGIVGAAAPDFEVPARQMRALQQHYRPFNVSASGQIAGGFDFPRALNAR</sequence>
<dbReference type="Proteomes" id="UP000283587">
    <property type="component" value="Unassembled WGS sequence"/>
</dbReference>
<protein>
    <recommendedName>
        <fullName evidence="1">Type VI secretion system effector TseH-like domain-containing protein</fullName>
    </recommendedName>
</protein>
<dbReference type="Pfam" id="PF25218">
    <property type="entry name" value="TseH"/>
    <property type="match status" value="1"/>
</dbReference>
<evidence type="ECO:0000313" key="3">
    <source>
        <dbReference type="Proteomes" id="UP000283587"/>
    </source>
</evidence>
<evidence type="ECO:0000259" key="1">
    <source>
        <dbReference type="Pfam" id="PF25218"/>
    </source>
</evidence>
<feature type="domain" description="Type VI secretion system effector TseH-like" evidence="1">
    <location>
        <begin position="20"/>
        <end position="203"/>
    </location>
</feature>
<organism evidence="2 3">
    <name type="scientific">Paracoccus siganidrum</name>
    <dbReference type="NCBI Taxonomy" id="1276757"/>
    <lineage>
        <taxon>Bacteria</taxon>
        <taxon>Pseudomonadati</taxon>
        <taxon>Pseudomonadota</taxon>
        <taxon>Alphaproteobacteria</taxon>
        <taxon>Rhodobacterales</taxon>
        <taxon>Paracoccaceae</taxon>
        <taxon>Paracoccus</taxon>
    </lineage>
</organism>
<dbReference type="OrthoDB" id="7846044at2"/>
<reference evidence="3" key="1">
    <citation type="submission" date="2018-09" db="EMBL/GenBank/DDBJ databases">
        <title>Paracoccus onubensis nov. sp. a moderate halophilic bacterium isolated from Gruta de las Maravillas (Aracena, Spain).</title>
        <authorList>
            <person name="Jurado V."/>
            <person name="Gutierrez-Patricio S."/>
            <person name="Gonzalez-Pimentel J.L."/>
            <person name="Miller A.Z."/>
            <person name="Laiz L."/>
            <person name="Saiz-Jimenez C."/>
        </authorList>
    </citation>
    <scope>NUCLEOTIDE SEQUENCE [LARGE SCALE GENOMIC DNA]</scope>
    <source>
        <strain evidence="3">DSM 26381</strain>
    </source>
</reference>
<gene>
    <name evidence="2" type="ORF">D3P05_14805</name>
</gene>
<dbReference type="AlphaFoldDB" id="A0A419A4M3"/>
<accession>A0A419A4M3</accession>
<dbReference type="InterPro" id="IPR057382">
    <property type="entry name" value="TseH"/>
</dbReference>
<comment type="caution">
    <text evidence="2">The sequence shown here is derived from an EMBL/GenBank/DDBJ whole genome shotgun (WGS) entry which is preliminary data.</text>
</comment>
<name>A0A419A4M3_9RHOB</name>
<evidence type="ECO:0000313" key="2">
    <source>
        <dbReference type="EMBL" id="RJL09646.1"/>
    </source>
</evidence>
<dbReference type="EMBL" id="QZEW01000065">
    <property type="protein sequence ID" value="RJL09646.1"/>
    <property type="molecule type" value="Genomic_DNA"/>
</dbReference>